<reference evidence="3" key="1">
    <citation type="submission" date="2021-03" db="EMBL/GenBank/DDBJ databases">
        <title>Leucobacter chromiisoli sp. nov., isolated from chromium-containing soil of chemical plant.</title>
        <authorList>
            <person name="Xu Z."/>
        </authorList>
    </citation>
    <scope>NUCLEOTIDE SEQUENCE</scope>
    <source>
        <strain evidence="3">S27</strain>
    </source>
</reference>
<evidence type="ECO:0000256" key="2">
    <source>
        <dbReference type="SAM" id="SignalP"/>
    </source>
</evidence>
<protein>
    <submittedName>
        <fullName evidence="3">L-lactate permease</fullName>
    </submittedName>
</protein>
<accession>A0A939SAA0</accession>
<evidence type="ECO:0000313" key="4">
    <source>
        <dbReference type="Proteomes" id="UP000664382"/>
    </source>
</evidence>
<evidence type="ECO:0000313" key="3">
    <source>
        <dbReference type="EMBL" id="MBO1901722.1"/>
    </source>
</evidence>
<name>A0A939SAA0_9MICO</name>
<keyword evidence="1" id="KW-1133">Transmembrane helix</keyword>
<proteinExistence type="predicted"/>
<keyword evidence="1" id="KW-0812">Transmembrane</keyword>
<feature type="transmembrane region" description="Helical" evidence="1">
    <location>
        <begin position="119"/>
        <end position="141"/>
    </location>
</feature>
<feature type="signal peptide" evidence="2">
    <location>
        <begin position="1"/>
        <end position="16"/>
    </location>
</feature>
<keyword evidence="1" id="KW-0472">Membrane</keyword>
<dbReference type="AlphaFoldDB" id="A0A939SAA0"/>
<comment type="caution">
    <text evidence="3">The sequence shown here is derived from an EMBL/GenBank/DDBJ whole genome shotgun (WGS) entry which is preliminary data.</text>
</comment>
<feature type="transmembrane region" description="Helical" evidence="1">
    <location>
        <begin position="74"/>
        <end position="99"/>
    </location>
</feature>
<dbReference type="EMBL" id="JAGDYM010000007">
    <property type="protein sequence ID" value="MBO1901722.1"/>
    <property type="molecule type" value="Genomic_DNA"/>
</dbReference>
<dbReference type="RefSeq" id="WP_208097478.1">
    <property type="nucleotide sequence ID" value="NZ_JAGDYM010000007.1"/>
</dbReference>
<feature type="transmembrane region" description="Helical" evidence="1">
    <location>
        <begin position="33"/>
        <end position="54"/>
    </location>
</feature>
<gene>
    <name evidence="3" type="ORF">J4H92_07110</name>
</gene>
<keyword evidence="2" id="KW-0732">Signal</keyword>
<dbReference type="Proteomes" id="UP000664382">
    <property type="component" value="Unassembled WGS sequence"/>
</dbReference>
<keyword evidence="4" id="KW-1185">Reference proteome</keyword>
<feature type="chain" id="PRO_5039062871" evidence="2">
    <location>
        <begin position="17"/>
        <end position="143"/>
    </location>
</feature>
<sequence>MPAVLASAVASLPVFAGTGSAAALLVAERGRRLGALRAALASALVLRFGALGGFMTGSSSGANAMFAAPQAEAIAAIGGDALAAIAVHNVAAGLFMMAAPARVEFAVQLCPDRSTARPVQRAVLLVDLSILALLAVALLLVPR</sequence>
<organism evidence="3 4">
    <name type="scientific">Leucobacter weissii</name>
    <dbReference type="NCBI Taxonomy" id="1983706"/>
    <lineage>
        <taxon>Bacteria</taxon>
        <taxon>Bacillati</taxon>
        <taxon>Actinomycetota</taxon>
        <taxon>Actinomycetes</taxon>
        <taxon>Micrococcales</taxon>
        <taxon>Microbacteriaceae</taxon>
        <taxon>Leucobacter</taxon>
    </lineage>
</organism>
<evidence type="ECO:0000256" key="1">
    <source>
        <dbReference type="SAM" id="Phobius"/>
    </source>
</evidence>